<dbReference type="InterPro" id="IPR028082">
    <property type="entry name" value="Peripla_BP_I"/>
</dbReference>
<proteinExistence type="predicted"/>
<dbReference type="EMBL" id="RXIC02000020">
    <property type="protein sequence ID" value="KAB1222680.1"/>
    <property type="molecule type" value="Genomic_DNA"/>
</dbReference>
<gene>
    <name evidence="6" type="ORF">CJ030_MR2G007437</name>
</gene>
<dbReference type="OrthoDB" id="5984008at2759"/>
<evidence type="ECO:0000256" key="4">
    <source>
        <dbReference type="ARBA" id="ARBA00023136"/>
    </source>
</evidence>
<evidence type="ECO:0000256" key="1">
    <source>
        <dbReference type="ARBA" id="ARBA00004370"/>
    </source>
</evidence>
<comment type="subcellular location">
    <subcellularLocation>
        <location evidence="1">Membrane</location>
    </subcellularLocation>
</comment>
<evidence type="ECO:0000313" key="6">
    <source>
        <dbReference type="EMBL" id="KAB1222680.1"/>
    </source>
</evidence>
<dbReference type="InterPro" id="IPR001828">
    <property type="entry name" value="ANF_lig-bd_rcpt"/>
</dbReference>
<accession>A0A6A1WIH8</accession>
<evidence type="ECO:0000259" key="5">
    <source>
        <dbReference type="Pfam" id="PF01094"/>
    </source>
</evidence>
<keyword evidence="3" id="KW-1133">Transmembrane helix</keyword>
<dbReference type="PANTHER" id="PTHR34836:SF1">
    <property type="entry name" value="OS09G0428600 PROTEIN"/>
    <property type="match status" value="1"/>
</dbReference>
<keyword evidence="4" id="KW-0472">Membrane</keyword>
<comment type="caution">
    <text evidence="6">The sequence shown here is derived from an EMBL/GenBank/DDBJ whole genome shotgun (WGS) entry which is preliminary data.</text>
</comment>
<evidence type="ECO:0000256" key="3">
    <source>
        <dbReference type="ARBA" id="ARBA00022989"/>
    </source>
</evidence>
<evidence type="ECO:0000256" key="2">
    <source>
        <dbReference type="ARBA" id="ARBA00022692"/>
    </source>
</evidence>
<dbReference type="GO" id="GO:0016020">
    <property type="term" value="C:membrane"/>
    <property type="evidence" value="ECO:0007669"/>
    <property type="project" value="UniProtKB-SubCell"/>
</dbReference>
<dbReference type="InterPro" id="IPR015683">
    <property type="entry name" value="Ionotropic_Glu_rcpt"/>
</dbReference>
<dbReference type="AlphaFoldDB" id="A0A6A1WIH8"/>
<keyword evidence="7" id="KW-1185">Reference proteome</keyword>
<protein>
    <submittedName>
        <fullName evidence="6">Glutamate receptor 2.4</fullName>
    </submittedName>
</protein>
<feature type="domain" description="Receptor ligand binding region" evidence="5">
    <location>
        <begin position="17"/>
        <end position="154"/>
    </location>
</feature>
<sequence>MWLFFFNARTSSNSFVQVKAIIGPENSMQANFVIDLGEKAQVPILSFSATSPSLASLRSPYFFRVAQNDSSQVKAISAIIEAFGWREAVPIYEEINEFREGLLPALVDALQDIDVGIPYRSAISPSATDEEIGQELYKLMTMKTKVFIAHVSQSQCFTFHQGKSDWNDG</sequence>
<name>A0A6A1WIH8_9ROSI</name>
<organism evidence="6 7">
    <name type="scientific">Morella rubra</name>
    <name type="common">Chinese bayberry</name>
    <dbReference type="NCBI Taxonomy" id="262757"/>
    <lineage>
        <taxon>Eukaryota</taxon>
        <taxon>Viridiplantae</taxon>
        <taxon>Streptophyta</taxon>
        <taxon>Embryophyta</taxon>
        <taxon>Tracheophyta</taxon>
        <taxon>Spermatophyta</taxon>
        <taxon>Magnoliopsida</taxon>
        <taxon>eudicotyledons</taxon>
        <taxon>Gunneridae</taxon>
        <taxon>Pentapetalae</taxon>
        <taxon>rosids</taxon>
        <taxon>fabids</taxon>
        <taxon>Fagales</taxon>
        <taxon>Myricaceae</taxon>
        <taxon>Morella</taxon>
    </lineage>
</organism>
<reference evidence="6 7" key="1">
    <citation type="journal article" date="2019" name="Plant Biotechnol. J.">
        <title>The red bayberry genome and genetic basis of sex determination.</title>
        <authorList>
            <person name="Jia H.M."/>
            <person name="Jia H.J."/>
            <person name="Cai Q.L."/>
            <person name="Wang Y."/>
            <person name="Zhao H.B."/>
            <person name="Yang W.F."/>
            <person name="Wang G.Y."/>
            <person name="Li Y.H."/>
            <person name="Zhan D.L."/>
            <person name="Shen Y.T."/>
            <person name="Niu Q.F."/>
            <person name="Chang L."/>
            <person name="Qiu J."/>
            <person name="Zhao L."/>
            <person name="Xie H.B."/>
            <person name="Fu W.Y."/>
            <person name="Jin J."/>
            <person name="Li X.W."/>
            <person name="Jiao Y."/>
            <person name="Zhou C.C."/>
            <person name="Tu T."/>
            <person name="Chai C.Y."/>
            <person name="Gao J.L."/>
            <person name="Fan L.J."/>
            <person name="van de Weg E."/>
            <person name="Wang J.Y."/>
            <person name="Gao Z.S."/>
        </authorList>
    </citation>
    <scope>NUCLEOTIDE SEQUENCE [LARGE SCALE GENOMIC DNA]</scope>
    <source>
        <tissue evidence="6">Leaves</tissue>
    </source>
</reference>
<evidence type="ECO:0000313" key="7">
    <source>
        <dbReference type="Proteomes" id="UP000516437"/>
    </source>
</evidence>
<dbReference type="SUPFAM" id="SSF53822">
    <property type="entry name" value="Periplasmic binding protein-like I"/>
    <property type="match status" value="1"/>
</dbReference>
<dbReference type="Gene3D" id="3.40.50.2300">
    <property type="match status" value="1"/>
</dbReference>
<dbReference type="PANTHER" id="PTHR34836">
    <property type="entry name" value="OS06G0188250 PROTEIN"/>
    <property type="match status" value="1"/>
</dbReference>
<keyword evidence="6" id="KW-0675">Receptor</keyword>
<keyword evidence="2" id="KW-0812">Transmembrane</keyword>
<dbReference type="Proteomes" id="UP000516437">
    <property type="component" value="Chromosome 2"/>
</dbReference>
<dbReference type="Pfam" id="PF01094">
    <property type="entry name" value="ANF_receptor"/>
    <property type="match status" value="1"/>
</dbReference>